<dbReference type="InterPro" id="IPR011059">
    <property type="entry name" value="Metal-dep_hydrolase_composite"/>
</dbReference>
<proteinExistence type="predicted"/>
<dbReference type="Pfam" id="PF07969">
    <property type="entry name" value="Amidohydro_3"/>
    <property type="match status" value="1"/>
</dbReference>
<reference evidence="2" key="1">
    <citation type="submission" date="2020-05" db="EMBL/GenBank/DDBJ databases">
        <authorList>
            <person name="Chiriac C."/>
            <person name="Salcher M."/>
            <person name="Ghai R."/>
            <person name="Kavagutti S V."/>
        </authorList>
    </citation>
    <scope>NUCLEOTIDE SEQUENCE</scope>
</reference>
<dbReference type="PANTHER" id="PTHR22642">
    <property type="entry name" value="IMIDAZOLONEPROPIONASE"/>
    <property type="match status" value="1"/>
</dbReference>
<dbReference type="CDD" id="cd01300">
    <property type="entry name" value="YtcJ_like"/>
    <property type="match status" value="1"/>
</dbReference>
<accession>A0A6J5YSA4</accession>
<dbReference type="SUPFAM" id="SSF51556">
    <property type="entry name" value="Metallo-dependent hydrolases"/>
    <property type="match status" value="1"/>
</dbReference>
<dbReference type="SUPFAM" id="SSF51338">
    <property type="entry name" value="Composite domain of metallo-dependent hydrolases"/>
    <property type="match status" value="1"/>
</dbReference>
<evidence type="ECO:0000259" key="1">
    <source>
        <dbReference type="Pfam" id="PF07969"/>
    </source>
</evidence>
<sequence>MLDLLIAGGVLHQRNSYTPIPAALGIAQGKIAYIGSRQDAPAAQQEIHLDGQLITPGIIDSHNHLLLGFDPDAVNLQDLVVLDDVRSRLTEFSQSRPDLEWICGENANYSVVEGRRPNASDLAGITNRPIFITTYDQHSVWLNDVAIRALGIESGVELSWGRPEFDPQTHLATGWVTDFYTSAMTTLGLKSLQRDIPMYSPDRRYRKLLSSMQMATQCGITTVVEPQVPMAELDLFYRAQKDHKLSSRVIAALFHPIDEGADFRMALRTTINNHIETSKLALGPIKLYADDVIEPHTAWMLDDYANKPNHRGHPSASVAEFTHVVAELDRLGFQTHTHATGDGGIRLILDALENAANVNETRNRRHGIVHVECIHPDDLPRLALLGITAAMQPRHCSPDLIEGSWMNNVGEARWNRAWRIRSLQSVGTHVALSSDWQVGEMDPLVGMYCAMTRASLDGKRSWTPDERISLTSAIDGYTYEGAWAWHREANFGSLALGSTADIVVWSSNLNNFHNDPAGLLGEHALLTIVDGVIEYDAR</sequence>
<feature type="domain" description="Amidohydrolase 3" evidence="1">
    <location>
        <begin position="45"/>
        <end position="533"/>
    </location>
</feature>
<dbReference type="InterPro" id="IPR013108">
    <property type="entry name" value="Amidohydro_3"/>
</dbReference>
<protein>
    <submittedName>
        <fullName evidence="2">Unannotated protein</fullName>
    </submittedName>
</protein>
<dbReference type="PANTHER" id="PTHR22642:SF2">
    <property type="entry name" value="PROTEIN LONG AFTER FAR-RED 3"/>
    <property type="match status" value="1"/>
</dbReference>
<dbReference type="InterPro" id="IPR032466">
    <property type="entry name" value="Metal_Hydrolase"/>
</dbReference>
<gene>
    <name evidence="2" type="ORF">UFOPK3770_00155</name>
</gene>
<dbReference type="GO" id="GO:0016810">
    <property type="term" value="F:hydrolase activity, acting on carbon-nitrogen (but not peptide) bonds"/>
    <property type="evidence" value="ECO:0007669"/>
    <property type="project" value="InterPro"/>
</dbReference>
<organism evidence="2">
    <name type="scientific">freshwater metagenome</name>
    <dbReference type="NCBI Taxonomy" id="449393"/>
    <lineage>
        <taxon>unclassified sequences</taxon>
        <taxon>metagenomes</taxon>
        <taxon>ecological metagenomes</taxon>
    </lineage>
</organism>
<dbReference type="Gene3D" id="3.10.310.70">
    <property type="match status" value="1"/>
</dbReference>
<name>A0A6J5YSA4_9ZZZZ</name>
<dbReference type="EMBL" id="CAESAJ010000007">
    <property type="protein sequence ID" value="CAB4330789.1"/>
    <property type="molecule type" value="Genomic_DNA"/>
</dbReference>
<dbReference type="Gene3D" id="2.30.40.10">
    <property type="entry name" value="Urease, subunit C, domain 1"/>
    <property type="match status" value="1"/>
</dbReference>
<dbReference type="InterPro" id="IPR033932">
    <property type="entry name" value="YtcJ-like"/>
</dbReference>
<dbReference type="AlphaFoldDB" id="A0A6J5YSA4"/>
<evidence type="ECO:0000313" key="2">
    <source>
        <dbReference type="EMBL" id="CAB4330789.1"/>
    </source>
</evidence>
<dbReference type="Gene3D" id="3.20.20.140">
    <property type="entry name" value="Metal-dependent hydrolases"/>
    <property type="match status" value="1"/>
</dbReference>